<evidence type="ECO:0000256" key="5">
    <source>
        <dbReference type="ARBA" id="ARBA00022725"/>
    </source>
</evidence>
<evidence type="ECO:0000256" key="10">
    <source>
        <dbReference type="ARBA" id="ARBA00038679"/>
    </source>
</evidence>
<dbReference type="GO" id="GO:0005886">
    <property type="term" value="C:plasma membrane"/>
    <property type="evidence" value="ECO:0007669"/>
    <property type="project" value="UniProtKB-SubCell"/>
</dbReference>
<dbReference type="GO" id="GO:0004984">
    <property type="term" value="F:olfactory receptor activity"/>
    <property type="evidence" value="ECO:0007669"/>
    <property type="project" value="InterPro"/>
</dbReference>
<reference evidence="13" key="1">
    <citation type="submission" date="2014-03" db="EMBL/GenBank/DDBJ databases">
        <authorList>
            <person name="Aksoy S."/>
            <person name="Warren W."/>
            <person name="Wilson R.K."/>
        </authorList>
    </citation>
    <scope>NUCLEOTIDE SEQUENCE [LARGE SCALE GENOMIC DNA]</scope>
    <source>
        <strain evidence="13">IAEA</strain>
    </source>
</reference>
<sequence length="389" mass="45079">MFYNRFTSITSFNSFVDRPKQMLKYSGIKLDKEEISFYKMYTFLVIITIMFAIISQLWYVASCDASDPHRVIVVVYSAYFMVDLGKMVNILYRQSSLIECLAELQDICPDKDIERKYKLQHYLKSYKRVENFFYYMVIFLVITFSLDAIARSLLQLYLKGSYGYLMTVVMRPAIPYEDSLLIYISYFVLSTASGTWVAINIIAIDLCLLGCVLQLCLHFELLSKQLMELDPSKLTELEAIKKLNSIAKHHNELIGLSRKINRTFSGSMICNLMAASFVLCFLCYQMLGDVQFLDIVKTILLLLNESKQVLLICYCGDRLSDSSQLFNDSLYMHNWVDGSVRYQHHLLFMILYAHKPVMLNLLGLIDITLITLKEVYGAAYRFFTVLKTT</sequence>
<dbReference type="PANTHER" id="PTHR21137">
    <property type="entry name" value="ODORANT RECEPTOR"/>
    <property type="match status" value="1"/>
</dbReference>
<keyword evidence="7 11" id="KW-0472">Membrane</keyword>
<dbReference type="InterPro" id="IPR004117">
    <property type="entry name" value="7tm6_olfct_rcpt"/>
</dbReference>
<organism evidence="12 13">
    <name type="scientific">Glossina brevipalpis</name>
    <dbReference type="NCBI Taxonomy" id="37001"/>
    <lineage>
        <taxon>Eukaryota</taxon>
        <taxon>Metazoa</taxon>
        <taxon>Ecdysozoa</taxon>
        <taxon>Arthropoda</taxon>
        <taxon>Hexapoda</taxon>
        <taxon>Insecta</taxon>
        <taxon>Pterygota</taxon>
        <taxon>Neoptera</taxon>
        <taxon>Endopterygota</taxon>
        <taxon>Diptera</taxon>
        <taxon>Brachycera</taxon>
        <taxon>Muscomorpha</taxon>
        <taxon>Hippoboscoidea</taxon>
        <taxon>Glossinidae</taxon>
        <taxon>Glossina</taxon>
    </lineage>
</organism>
<proteinExistence type="inferred from homology"/>
<accession>A0A1A9WA50</accession>
<feature type="transmembrane region" description="Helical" evidence="11">
    <location>
        <begin position="40"/>
        <end position="59"/>
    </location>
</feature>
<evidence type="ECO:0000256" key="7">
    <source>
        <dbReference type="ARBA" id="ARBA00023136"/>
    </source>
</evidence>
<comment type="similarity">
    <text evidence="11">Belongs to the insect chemoreceptor superfamily. Heteromeric odorant receptor channel (TC 1.A.69) family.</text>
</comment>
<keyword evidence="9 11" id="KW-0807">Transducer</keyword>
<dbReference type="VEuPathDB" id="VectorBase:GBRI011904"/>
<evidence type="ECO:0000256" key="1">
    <source>
        <dbReference type="ARBA" id="ARBA00004651"/>
    </source>
</evidence>
<keyword evidence="4 11" id="KW-0812">Transmembrane</keyword>
<evidence type="ECO:0000313" key="13">
    <source>
        <dbReference type="Proteomes" id="UP000091820"/>
    </source>
</evidence>
<feature type="transmembrane region" description="Helical" evidence="11">
    <location>
        <begin position="268"/>
        <end position="287"/>
    </location>
</feature>
<comment type="caution">
    <text evidence="11">Lacks conserved residue(s) required for the propagation of feature annotation.</text>
</comment>
<keyword evidence="3 11" id="KW-0716">Sensory transduction</keyword>
<keyword evidence="5 11" id="KW-0552">Olfaction</keyword>
<reference evidence="12" key="2">
    <citation type="submission" date="2020-05" db="UniProtKB">
        <authorList>
            <consortium name="EnsemblMetazoa"/>
        </authorList>
    </citation>
    <scope>IDENTIFICATION</scope>
    <source>
        <strain evidence="12">IAEA</strain>
    </source>
</reference>
<feature type="transmembrane region" description="Helical" evidence="11">
    <location>
        <begin position="71"/>
        <end position="92"/>
    </location>
</feature>
<keyword evidence="8 11" id="KW-0675">Receptor</keyword>
<protein>
    <recommendedName>
        <fullName evidence="11">Odorant receptor</fullName>
    </recommendedName>
</protein>
<keyword evidence="6 11" id="KW-1133">Transmembrane helix</keyword>
<evidence type="ECO:0000256" key="3">
    <source>
        <dbReference type="ARBA" id="ARBA00022606"/>
    </source>
</evidence>
<dbReference type="GO" id="GO:0007165">
    <property type="term" value="P:signal transduction"/>
    <property type="evidence" value="ECO:0007669"/>
    <property type="project" value="UniProtKB-KW"/>
</dbReference>
<dbReference type="AlphaFoldDB" id="A0A1A9WA50"/>
<evidence type="ECO:0000256" key="8">
    <source>
        <dbReference type="ARBA" id="ARBA00023170"/>
    </source>
</evidence>
<evidence type="ECO:0000256" key="11">
    <source>
        <dbReference type="RuleBase" id="RU351113"/>
    </source>
</evidence>
<evidence type="ECO:0000256" key="4">
    <source>
        <dbReference type="ARBA" id="ARBA00022692"/>
    </source>
</evidence>
<dbReference type="Pfam" id="PF02949">
    <property type="entry name" value="7tm_6"/>
    <property type="match status" value="1"/>
</dbReference>
<evidence type="ECO:0000256" key="9">
    <source>
        <dbReference type="ARBA" id="ARBA00023224"/>
    </source>
</evidence>
<name>A0A1A9WA50_9MUSC</name>
<comment type="subunit">
    <text evidence="10">Interacts with Orco. Complexes exist early in the endomembrane system in olfactory sensory neurons (OSNs), coupling these complexes to the conserved ciliary trafficking pathway.</text>
</comment>
<comment type="subcellular location">
    <subcellularLocation>
        <location evidence="1 11">Cell membrane</location>
        <topology evidence="1 11">Multi-pass membrane protein</topology>
    </subcellularLocation>
</comment>
<keyword evidence="13" id="KW-1185">Reference proteome</keyword>
<evidence type="ECO:0000256" key="2">
    <source>
        <dbReference type="ARBA" id="ARBA00022475"/>
    </source>
</evidence>
<evidence type="ECO:0000256" key="6">
    <source>
        <dbReference type="ARBA" id="ARBA00022989"/>
    </source>
</evidence>
<evidence type="ECO:0000313" key="12">
    <source>
        <dbReference type="EnsemblMetazoa" id="GBRI011904-PA"/>
    </source>
</evidence>
<dbReference type="GO" id="GO:0005549">
    <property type="term" value="F:odorant binding"/>
    <property type="evidence" value="ECO:0007669"/>
    <property type="project" value="InterPro"/>
</dbReference>
<dbReference type="PANTHER" id="PTHR21137:SF44">
    <property type="entry name" value="ODORANT RECEPTOR 13A-RELATED"/>
    <property type="match status" value="1"/>
</dbReference>
<feature type="transmembrane region" description="Helical" evidence="11">
    <location>
        <begin position="132"/>
        <end position="150"/>
    </location>
</feature>
<keyword evidence="2" id="KW-1003">Cell membrane</keyword>
<dbReference type="EnsemblMetazoa" id="GBRI011904-RA">
    <property type="protein sequence ID" value="GBRI011904-PA"/>
    <property type="gene ID" value="GBRI011904"/>
</dbReference>
<dbReference type="Proteomes" id="UP000091820">
    <property type="component" value="Unassembled WGS sequence"/>
</dbReference>